<dbReference type="Proteomes" id="UP000007151">
    <property type="component" value="Unassembled WGS sequence"/>
</dbReference>
<proteinExistence type="predicted"/>
<feature type="non-terminal residue" evidence="1">
    <location>
        <position position="41"/>
    </location>
</feature>
<dbReference type="AlphaFoldDB" id="A0A212EXU6"/>
<evidence type="ECO:0000313" key="2">
    <source>
        <dbReference type="Proteomes" id="UP000007151"/>
    </source>
</evidence>
<organism evidence="1 2">
    <name type="scientific">Danaus plexippus plexippus</name>
    <dbReference type="NCBI Taxonomy" id="278856"/>
    <lineage>
        <taxon>Eukaryota</taxon>
        <taxon>Metazoa</taxon>
        <taxon>Ecdysozoa</taxon>
        <taxon>Arthropoda</taxon>
        <taxon>Hexapoda</taxon>
        <taxon>Insecta</taxon>
        <taxon>Pterygota</taxon>
        <taxon>Neoptera</taxon>
        <taxon>Endopterygota</taxon>
        <taxon>Lepidoptera</taxon>
        <taxon>Glossata</taxon>
        <taxon>Ditrysia</taxon>
        <taxon>Papilionoidea</taxon>
        <taxon>Nymphalidae</taxon>
        <taxon>Danainae</taxon>
        <taxon>Danaini</taxon>
        <taxon>Danaina</taxon>
        <taxon>Danaus</taxon>
        <taxon>Danaus</taxon>
    </lineage>
</organism>
<protein>
    <submittedName>
        <fullName evidence="1">Uncharacterized protein</fullName>
    </submittedName>
</protein>
<sequence>MTSIHIHRVTVQGKFETNLSAKLVQVGRQVPTWPFFSFQPS</sequence>
<evidence type="ECO:0000313" key="1">
    <source>
        <dbReference type="EMBL" id="OWR46319.1"/>
    </source>
</evidence>
<reference evidence="1 2" key="1">
    <citation type="journal article" date="2011" name="Cell">
        <title>The monarch butterfly genome yields insights into long-distance migration.</title>
        <authorList>
            <person name="Zhan S."/>
            <person name="Merlin C."/>
            <person name="Boore J.L."/>
            <person name="Reppert S.M."/>
        </authorList>
    </citation>
    <scope>NUCLEOTIDE SEQUENCE [LARGE SCALE GENOMIC DNA]</scope>
    <source>
        <strain evidence="1">F-2</strain>
    </source>
</reference>
<name>A0A212EXU6_DANPL</name>
<dbReference type="InParanoid" id="A0A212EXU6"/>
<dbReference type="EMBL" id="AGBW02011678">
    <property type="protein sequence ID" value="OWR46319.1"/>
    <property type="molecule type" value="Genomic_DNA"/>
</dbReference>
<comment type="caution">
    <text evidence="1">The sequence shown here is derived from an EMBL/GenBank/DDBJ whole genome shotgun (WGS) entry which is preliminary data.</text>
</comment>
<gene>
    <name evidence="1" type="ORF">KGM_209727A</name>
</gene>
<dbReference type="KEGG" id="dpl:KGM_209727A"/>
<accession>A0A212EXU6</accession>
<keyword evidence="2" id="KW-1185">Reference proteome</keyword>